<dbReference type="Proteomes" id="UP000661918">
    <property type="component" value="Unassembled WGS sequence"/>
</dbReference>
<evidence type="ECO:0000313" key="11">
    <source>
        <dbReference type="Proteomes" id="UP000661918"/>
    </source>
</evidence>
<keyword evidence="8" id="KW-0030">Aminoacyl-tRNA synthetase</keyword>
<evidence type="ECO:0000313" key="10">
    <source>
        <dbReference type="EMBL" id="GGM08382.1"/>
    </source>
</evidence>
<evidence type="ECO:0000256" key="6">
    <source>
        <dbReference type="ARBA" id="ARBA00022884"/>
    </source>
</evidence>
<gene>
    <name evidence="10" type="ORF">GCM10010841_15840</name>
</gene>
<dbReference type="InterPro" id="IPR018165">
    <property type="entry name" value="Ala-tRNA-synth_IIc_core"/>
</dbReference>
<accession>A0ABQ2GRM0</accession>
<keyword evidence="3" id="KW-0436">Ligase</keyword>
<sequence length="401" mass="41997">MTRALYHEDAVGLSFGAQVQAVRGEGGNPEVLLDATAFYPEGGGQGADHGVLRWNGGEASVTDTRKDKSSGEIWHRLGGPPPAPGTAVTGVVDAARRWRHMQRHSGEHLLAQAFVQISPAFTVEAVNMTRPECTLDLRGDPTEKDVRAAEQLLRETLARTRLILETPSVPEEHLGAYPLRRETKVRGQVRLVIFRREDGQPFDVSACGGTHVPHASLAAPVVALRTERIRGGVTRVTFMAGEEAAEYLGGVYREARALAQDFSVPVEGLPDRVAALNAELGATKAETARLRETLARVRVTTAPADEHGLLTLTLEDPALLAPALAAVPDGAVLAVLAPGGRCGVASGRAGVHAGEILRAALAVTGGKGGGRAELAQGVTLEPARFLAAVVGARVAAEGAAG</sequence>
<protein>
    <submittedName>
        <fullName evidence="10">Serine-tRNA(Ala) deacylase</fullName>
    </submittedName>
</protein>
<dbReference type="Gene3D" id="3.10.310.40">
    <property type="match status" value="1"/>
</dbReference>
<dbReference type="SMART" id="SM00863">
    <property type="entry name" value="tRNA_SAD"/>
    <property type="match status" value="1"/>
</dbReference>
<dbReference type="InterPro" id="IPR009000">
    <property type="entry name" value="Transl_B-barrel_sf"/>
</dbReference>
<proteinExistence type="inferred from homology"/>
<evidence type="ECO:0000256" key="1">
    <source>
        <dbReference type="ARBA" id="ARBA00008226"/>
    </source>
</evidence>
<keyword evidence="11" id="KW-1185">Reference proteome</keyword>
<dbReference type="PROSITE" id="PS50860">
    <property type="entry name" value="AA_TRNA_LIGASE_II_ALA"/>
    <property type="match status" value="1"/>
</dbReference>
<dbReference type="SUPFAM" id="SSF50447">
    <property type="entry name" value="Translation proteins"/>
    <property type="match status" value="1"/>
</dbReference>
<evidence type="ECO:0000259" key="9">
    <source>
        <dbReference type="PROSITE" id="PS50860"/>
    </source>
</evidence>
<keyword evidence="6" id="KW-0694">RNA-binding</keyword>
<dbReference type="PANTHER" id="PTHR11777">
    <property type="entry name" value="ALANYL-TRNA SYNTHETASE"/>
    <property type="match status" value="1"/>
</dbReference>
<evidence type="ECO:0000256" key="7">
    <source>
        <dbReference type="ARBA" id="ARBA00022917"/>
    </source>
</evidence>
<reference evidence="11" key="1">
    <citation type="journal article" date="2019" name="Int. J. Syst. Evol. Microbiol.">
        <title>The Global Catalogue of Microorganisms (GCM) 10K type strain sequencing project: providing services to taxonomists for standard genome sequencing and annotation.</title>
        <authorList>
            <consortium name="The Broad Institute Genomics Platform"/>
            <consortium name="The Broad Institute Genome Sequencing Center for Infectious Disease"/>
            <person name="Wu L."/>
            <person name="Ma J."/>
        </authorList>
    </citation>
    <scope>NUCLEOTIDE SEQUENCE [LARGE SCALE GENOMIC DNA]</scope>
    <source>
        <strain evidence="11">JCM 15443</strain>
    </source>
</reference>
<dbReference type="RefSeq" id="WP_188903179.1">
    <property type="nucleotide sequence ID" value="NZ_BMOM01000010.1"/>
</dbReference>
<dbReference type="InterPro" id="IPR050058">
    <property type="entry name" value="Ala-tRNA_ligase"/>
</dbReference>
<dbReference type="InterPro" id="IPR018164">
    <property type="entry name" value="Ala-tRNA-synth_IIc_N"/>
</dbReference>
<keyword evidence="4" id="KW-0547">Nucleotide-binding</keyword>
<keyword evidence="2" id="KW-0820">tRNA-binding</keyword>
<feature type="domain" description="Alanyl-transfer RNA synthetases family profile" evidence="9">
    <location>
        <begin position="1"/>
        <end position="250"/>
    </location>
</feature>
<dbReference type="EMBL" id="BMOM01000010">
    <property type="protein sequence ID" value="GGM08382.1"/>
    <property type="molecule type" value="Genomic_DNA"/>
</dbReference>
<evidence type="ECO:0000256" key="3">
    <source>
        <dbReference type="ARBA" id="ARBA00022598"/>
    </source>
</evidence>
<keyword evidence="7" id="KW-0648">Protein biosynthesis</keyword>
<dbReference type="PANTHER" id="PTHR11777:SF9">
    <property type="entry name" value="ALANINE--TRNA LIGASE, CYTOPLASMIC"/>
    <property type="match status" value="1"/>
</dbReference>
<evidence type="ECO:0000256" key="2">
    <source>
        <dbReference type="ARBA" id="ARBA00022555"/>
    </source>
</evidence>
<keyword evidence="5" id="KW-0067">ATP-binding</keyword>
<dbReference type="InterPro" id="IPR018163">
    <property type="entry name" value="Thr/Ala-tRNA-synth_IIc_edit"/>
</dbReference>
<comment type="caution">
    <text evidence="10">The sequence shown here is derived from an EMBL/GenBank/DDBJ whole genome shotgun (WGS) entry which is preliminary data.</text>
</comment>
<organism evidence="10 11">
    <name type="scientific">Deinococcus aerophilus</name>
    <dbReference type="NCBI Taxonomy" id="522488"/>
    <lineage>
        <taxon>Bacteria</taxon>
        <taxon>Thermotogati</taxon>
        <taxon>Deinococcota</taxon>
        <taxon>Deinococci</taxon>
        <taxon>Deinococcales</taxon>
        <taxon>Deinococcaceae</taxon>
        <taxon>Deinococcus</taxon>
    </lineage>
</organism>
<evidence type="ECO:0000256" key="5">
    <source>
        <dbReference type="ARBA" id="ARBA00022840"/>
    </source>
</evidence>
<dbReference type="SUPFAM" id="SSF55186">
    <property type="entry name" value="ThrRS/AlaRS common domain"/>
    <property type="match status" value="1"/>
</dbReference>
<dbReference type="Gene3D" id="3.30.980.10">
    <property type="entry name" value="Threonyl-trna Synthetase, Chain A, domain 2"/>
    <property type="match status" value="1"/>
</dbReference>
<name>A0ABQ2GRM0_9DEIO</name>
<dbReference type="Gene3D" id="2.40.30.130">
    <property type="match status" value="1"/>
</dbReference>
<dbReference type="InterPro" id="IPR012947">
    <property type="entry name" value="tRNA_SAD"/>
</dbReference>
<evidence type="ECO:0000256" key="4">
    <source>
        <dbReference type="ARBA" id="ARBA00022741"/>
    </source>
</evidence>
<evidence type="ECO:0000256" key="8">
    <source>
        <dbReference type="ARBA" id="ARBA00023146"/>
    </source>
</evidence>
<dbReference type="Pfam" id="PF07973">
    <property type="entry name" value="tRNA_SAD"/>
    <property type="match status" value="1"/>
</dbReference>
<comment type="similarity">
    <text evidence="1">Belongs to the class-II aminoacyl-tRNA synthetase family.</text>
</comment>
<dbReference type="Pfam" id="PF01411">
    <property type="entry name" value="tRNA-synt_2c"/>
    <property type="match status" value="1"/>
</dbReference>